<name>A0AAV3ASR3_PYXAD</name>
<evidence type="ECO:0000256" key="9">
    <source>
        <dbReference type="ARBA" id="ARBA00023224"/>
    </source>
</evidence>
<feature type="transmembrane region" description="Helical" evidence="10">
    <location>
        <begin position="7"/>
        <end position="27"/>
    </location>
</feature>
<dbReference type="SUPFAM" id="SSF81321">
    <property type="entry name" value="Family A G protein-coupled receptor-like"/>
    <property type="match status" value="1"/>
</dbReference>
<sequence>MEILENLVLILLICSTNLLNTPMYFFLCNLSSLDMVYTSVTSPKLIQIFVTNNGTNSLPGCITQLFFFVSFWNTEYFLLTVMSYDRYLANCRPLHYALIMNSKMCITAAAGTWLGGMLGSIAPNTTSFMATYQASNELNHFFCDNKALEKVAVGDTTSIRNAILHRGLLSVATCFIFTLISYIYIISTILKIHSTKGKRKAFSTCASNLSMISSFYILLFDLYFRPKATVSLKQGKVLTILYVYIIPLLNPVVYSFRNKDVKEACMELSQN</sequence>
<dbReference type="FunFam" id="1.20.1070.10:FF:000015">
    <property type="entry name" value="Olfactory receptor"/>
    <property type="match status" value="1"/>
</dbReference>
<evidence type="ECO:0000259" key="11">
    <source>
        <dbReference type="PROSITE" id="PS50262"/>
    </source>
</evidence>
<protein>
    <recommendedName>
        <fullName evidence="11">G-protein coupled receptors family 1 profile domain-containing protein</fullName>
    </recommendedName>
</protein>
<feature type="transmembrane region" description="Helical" evidence="10">
    <location>
        <begin position="65"/>
        <end position="84"/>
    </location>
</feature>
<keyword evidence="9" id="KW-0807">Transducer</keyword>
<feature type="transmembrane region" description="Helical" evidence="10">
    <location>
        <begin position="236"/>
        <end position="256"/>
    </location>
</feature>
<dbReference type="PRINTS" id="PR00237">
    <property type="entry name" value="GPCRRHODOPSN"/>
</dbReference>
<dbReference type="InterPro" id="IPR000276">
    <property type="entry name" value="GPCR_Rhodpsn"/>
</dbReference>
<dbReference type="PROSITE" id="PS50262">
    <property type="entry name" value="G_PROTEIN_RECEP_F1_2"/>
    <property type="match status" value="1"/>
</dbReference>
<reference evidence="12" key="1">
    <citation type="thesis" date="2020" institute="ProQuest LLC" country="789 East Eisenhower Parkway, Ann Arbor, MI, USA">
        <title>Comparative Genomics and Chromosome Evolution.</title>
        <authorList>
            <person name="Mudd A.B."/>
        </authorList>
    </citation>
    <scope>NUCLEOTIDE SEQUENCE</scope>
    <source>
        <strain evidence="12">1538</strain>
        <tissue evidence="12">Blood</tissue>
    </source>
</reference>
<dbReference type="InterPro" id="IPR050516">
    <property type="entry name" value="Olfactory_GPCR"/>
</dbReference>
<dbReference type="PRINTS" id="PR00245">
    <property type="entry name" value="OLFACTORYR"/>
</dbReference>
<feature type="transmembrane region" description="Helical" evidence="10">
    <location>
        <begin position="168"/>
        <end position="190"/>
    </location>
</feature>
<feature type="transmembrane region" description="Helical" evidence="10">
    <location>
        <begin position="202"/>
        <end position="224"/>
    </location>
</feature>
<evidence type="ECO:0000313" key="12">
    <source>
        <dbReference type="EMBL" id="DBA30223.1"/>
    </source>
</evidence>
<dbReference type="AlphaFoldDB" id="A0AAV3ASR3"/>
<dbReference type="EMBL" id="DYDO01000002">
    <property type="protein sequence ID" value="DBA30223.1"/>
    <property type="molecule type" value="Genomic_DNA"/>
</dbReference>
<keyword evidence="13" id="KW-1185">Reference proteome</keyword>
<dbReference type="GO" id="GO:0004984">
    <property type="term" value="F:olfactory receptor activity"/>
    <property type="evidence" value="ECO:0007669"/>
    <property type="project" value="InterPro"/>
</dbReference>
<evidence type="ECO:0000256" key="8">
    <source>
        <dbReference type="ARBA" id="ARBA00023170"/>
    </source>
</evidence>
<feature type="transmembrane region" description="Helical" evidence="10">
    <location>
        <begin position="104"/>
        <end position="122"/>
    </location>
</feature>
<keyword evidence="8" id="KW-0675">Receptor</keyword>
<dbReference type="GO" id="GO:0004930">
    <property type="term" value="F:G protein-coupled receptor activity"/>
    <property type="evidence" value="ECO:0007669"/>
    <property type="project" value="UniProtKB-KW"/>
</dbReference>
<dbReference type="PANTHER" id="PTHR26452">
    <property type="entry name" value="OLFACTORY RECEPTOR"/>
    <property type="match status" value="1"/>
</dbReference>
<evidence type="ECO:0000256" key="5">
    <source>
        <dbReference type="ARBA" id="ARBA00022989"/>
    </source>
</evidence>
<keyword evidence="3 10" id="KW-0812">Transmembrane</keyword>
<comment type="subcellular location">
    <subcellularLocation>
        <location evidence="1">Cell membrane</location>
        <topology evidence="1">Multi-pass membrane protein</topology>
    </subcellularLocation>
</comment>
<gene>
    <name evidence="12" type="ORF">GDO54_006235</name>
</gene>
<keyword evidence="7 10" id="KW-0472">Membrane</keyword>
<evidence type="ECO:0000256" key="10">
    <source>
        <dbReference type="SAM" id="Phobius"/>
    </source>
</evidence>
<evidence type="ECO:0000313" key="13">
    <source>
        <dbReference type="Proteomes" id="UP001181693"/>
    </source>
</evidence>
<dbReference type="InterPro" id="IPR017452">
    <property type="entry name" value="GPCR_Rhodpsn_7TM"/>
</dbReference>
<dbReference type="Pfam" id="PF13853">
    <property type="entry name" value="7tm_4"/>
    <property type="match status" value="1"/>
</dbReference>
<accession>A0AAV3ASR3</accession>
<keyword evidence="4" id="KW-0552">Olfaction</keyword>
<evidence type="ECO:0000256" key="2">
    <source>
        <dbReference type="ARBA" id="ARBA00022475"/>
    </source>
</evidence>
<dbReference type="GO" id="GO:0005886">
    <property type="term" value="C:plasma membrane"/>
    <property type="evidence" value="ECO:0007669"/>
    <property type="project" value="UniProtKB-SubCell"/>
</dbReference>
<evidence type="ECO:0000256" key="3">
    <source>
        <dbReference type="ARBA" id="ARBA00022692"/>
    </source>
</evidence>
<feature type="domain" description="G-protein coupled receptors family 1 profile" evidence="11">
    <location>
        <begin position="5"/>
        <end position="254"/>
    </location>
</feature>
<dbReference type="Proteomes" id="UP001181693">
    <property type="component" value="Unassembled WGS sequence"/>
</dbReference>
<keyword evidence="5 10" id="KW-1133">Transmembrane helix</keyword>
<keyword evidence="4" id="KW-0716">Sensory transduction</keyword>
<keyword evidence="6" id="KW-0297">G-protein coupled receptor</keyword>
<dbReference type="Gene3D" id="1.20.1070.10">
    <property type="entry name" value="Rhodopsin 7-helix transmembrane proteins"/>
    <property type="match status" value="1"/>
</dbReference>
<organism evidence="12 13">
    <name type="scientific">Pyxicephalus adspersus</name>
    <name type="common">African bullfrog</name>
    <dbReference type="NCBI Taxonomy" id="30357"/>
    <lineage>
        <taxon>Eukaryota</taxon>
        <taxon>Metazoa</taxon>
        <taxon>Chordata</taxon>
        <taxon>Craniata</taxon>
        <taxon>Vertebrata</taxon>
        <taxon>Euteleostomi</taxon>
        <taxon>Amphibia</taxon>
        <taxon>Batrachia</taxon>
        <taxon>Anura</taxon>
        <taxon>Neobatrachia</taxon>
        <taxon>Ranoidea</taxon>
        <taxon>Pyxicephalidae</taxon>
        <taxon>Pyxicephalinae</taxon>
        <taxon>Pyxicephalus</taxon>
    </lineage>
</organism>
<evidence type="ECO:0000256" key="7">
    <source>
        <dbReference type="ARBA" id="ARBA00023136"/>
    </source>
</evidence>
<comment type="caution">
    <text evidence="12">The sequence shown here is derived from an EMBL/GenBank/DDBJ whole genome shotgun (WGS) entry which is preliminary data.</text>
</comment>
<proteinExistence type="predicted"/>
<keyword evidence="2" id="KW-1003">Cell membrane</keyword>
<evidence type="ECO:0000256" key="4">
    <source>
        <dbReference type="ARBA" id="ARBA00022725"/>
    </source>
</evidence>
<dbReference type="InterPro" id="IPR000725">
    <property type="entry name" value="Olfact_rcpt"/>
</dbReference>
<dbReference type="CDD" id="cd13954">
    <property type="entry name" value="7tmA_OR"/>
    <property type="match status" value="1"/>
</dbReference>
<evidence type="ECO:0000256" key="1">
    <source>
        <dbReference type="ARBA" id="ARBA00004651"/>
    </source>
</evidence>
<evidence type="ECO:0000256" key="6">
    <source>
        <dbReference type="ARBA" id="ARBA00023040"/>
    </source>
</evidence>